<dbReference type="AlphaFoldDB" id="A0A1H2SH86"/>
<name>A0A1H2SH86_9RHOB</name>
<evidence type="ECO:0008006" key="4">
    <source>
        <dbReference type="Google" id="ProtNLM"/>
    </source>
</evidence>
<keyword evidence="1" id="KW-0812">Transmembrane</keyword>
<evidence type="ECO:0000313" key="2">
    <source>
        <dbReference type="EMBL" id="SDW30971.1"/>
    </source>
</evidence>
<dbReference type="OrthoDB" id="7771437at2"/>
<proteinExistence type="predicted"/>
<keyword evidence="3" id="KW-1185">Reference proteome</keyword>
<feature type="transmembrane region" description="Helical" evidence="1">
    <location>
        <begin position="191"/>
        <end position="209"/>
    </location>
</feature>
<evidence type="ECO:0000256" key="1">
    <source>
        <dbReference type="SAM" id="Phobius"/>
    </source>
</evidence>
<dbReference type="STRING" id="356660.SAMN05444336_101662"/>
<organism evidence="2 3">
    <name type="scientific">Albimonas donghaensis</name>
    <dbReference type="NCBI Taxonomy" id="356660"/>
    <lineage>
        <taxon>Bacteria</taxon>
        <taxon>Pseudomonadati</taxon>
        <taxon>Pseudomonadota</taxon>
        <taxon>Alphaproteobacteria</taxon>
        <taxon>Rhodobacterales</taxon>
        <taxon>Paracoccaceae</taxon>
        <taxon>Albimonas</taxon>
    </lineage>
</organism>
<evidence type="ECO:0000313" key="3">
    <source>
        <dbReference type="Proteomes" id="UP000199118"/>
    </source>
</evidence>
<gene>
    <name evidence="2" type="ORF">SAMN05444336_101662</name>
</gene>
<keyword evidence="1" id="KW-1133">Transmembrane helix</keyword>
<protein>
    <recommendedName>
        <fullName evidence="4">Yip1 domain-containing protein</fullName>
    </recommendedName>
</protein>
<feature type="transmembrane region" description="Helical" evidence="1">
    <location>
        <begin position="82"/>
        <end position="109"/>
    </location>
</feature>
<feature type="transmembrane region" description="Helical" evidence="1">
    <location>
        <begin position="45"/>
        <end position="62"/>
    </location>
</feature>
<dbReference type="Proteomes" id="UP000199118">
    <property type="component" value="Unassembled WGS sequence"/>
</dbReference>
<dbReference type="RefSeq" id="WP_143040199.1">
    <property type="nucleotide sequence ID" value="NZ_FNMZ01000001.1"/>
</dbReference>
<keyword evidence="1" id="KW-0472">Membrane</keyword>
<feature type="transmembrane region" description="Helical" evidence="1">
    <location>
        <begin position="163"/>
        <end position="184"/>
    </location>
</feature>
<accession>A0A1H2SH86</accession>
<sequence length="210" mass="22404">MAYVTGSRLDEDLPPSLGERVLEGWRDMRASTKRLIAEAPSEGRLLFYVVISDMVFFLSWTMKTVLAPTAAAQGQMPLEMGAYMVIAFLMRTAVLYVFAAGAYALCALVGGSGSWKDTRIAIFWGTLVSAPFGLLAASLTVGLSLGERSIPALGDPILALPTYYVGLVPFLWFISAGLAAAHGWVKTSWPFLALSAGTVALSVLAVYLSA</sequence>
<feature type="transmembrane region" description="Helical" evidence="1">
    <location>
        <begin position="121"/>
        <end position="143"/>
    </location>
</feature>
<reference evidence="2 3" key="1">
    <citation type="submission" date="2016-10" db="EMBL/GenBank/DDBJ databases">
        <authorList>
            <person name="de Groot N.N."/>
        </authorList>
    </citation>
    <scope>NUCLEOTIDE SEQUENCE [LARGE SCALE GENOMIC DNA]</scope>
    <source>
        <strain evidence="2 3">DSM 17890</strain>
    </source>
</reference>
<dbReference type="EMBL" id="FNMZ01000001">
    <property type="protein sequence ID" value="SDW30971.1"/>
    <property type="molecule type" value="Genomic_DNA"/>
</dbReference>